<accession>A0ABU4N442</accession>
<sequence length="118" mass="13340">MPVEPYLTPRQLRTIADRVEQLTKARLNNAAMGVPTTPNRFECRFPSGHRGTVTWLDAPLTSVKARERNDGQPVWRYVVQLHTPVPDEVEQIDPASVEAGRRWADAADSYRRDATSGR</sequence>
<organism evidence="2 3">
    <name type="scientific">Streptomyces caniscabiei</name>
    <dbReference type="NCBI Taxonomy" id="2746961"/>
    <lineage>
        <taxon>Bacteria</taxon>
        <taxon>Bacillati</taxon>
        <taxon>Actinomycetota</taxon>
        <taxon>Actinomycetes</taxon>
        <taxon>Kitasatosporales</taxon>
        <taxon>Streptomycetaceae</taxon>
        <taxon>Streptomyces</taxon>
    </lineage>
</organism>
<evidence type="ECO:0000313" key="3">
    <source>
        <dbReference type="Proteomes" id="UP001282474"/>
    </source>
</evidence>
<evidence type="ECO:0000256" key="1">
    <source>
        <dbReference type="SAM" id="MobiDB-lite"/>
    </source>
</evidence>
<keyword evidence="3" id="KW-1185">Reference proteome</keyword>
<feature type="region of interest" description="Disordered" evidence="1">
    <location>
        <begin position="93"/>
        <end position="118"/>
    </location>
</feature>
<reference evidence="2 3" key="1">
    <citation type="journal article" date="2023" name="Microb. Genom.">
        <title>Mesoterricola silvestris gen. nov., sp. nov., Mesoterricola sediminis sp. nov., Geothrix oryzae sp. nov., Geothrix edaphica sp. nov., Geothrix rubra sp. nov., and Geothrix limicola sp. nov., six novel members of Acidobacteriota isolated from soils.</title>
        <authorList>
            <person name="Weisberg A.J."/>
            <person name="Pearce E."/>
            <person name="Kramer C.G."/>
            <person name="Chang J.H."/>
            <person name="Clarke C.R."/>
        </authorList>
    </citation>
    <scope>NUCLEOTIDE SEQUENCE [LARGE SCALE GENOMIC DNA]</scope>
    <source>
        <strain evidence="2 3">NE20-4-1</strain>
    </source>
</reference>
<feature type="compositionally biased region" description="Basic and acidic residues" evidence="1">
    <location>
        <begin position="99"/>
        <end position="118"/>
    </location>
</feature>
<proteinExistence type="predicted"/>
<protein>
    <submittedName>
        <fullName evidence="2">Uncharacterized protein</fullName>
    </submittedName>
</protein>
<dbReference type="RefSeq" id="WP_319703544.1">
    <property type="nucleotide sequence ID" value="NZ_JARAWJ010000067.1"/>
</dbReference>
<dbReference type="EMBL" id="JARAWJ010000067">
    <property type="protein sequence ID" value="MDX3044092.1"/>
    <property type="molecule type" value="Genomic_DNA"/>
</dbReference>
<comment type="caution">
    <text evidence="2">The sequence shown here is derived from an EMBL/GenBank/DDBJ whole genome shotgun (WGS) entry which is preliminary data.</text>
</comment>
<name>A0ABU4N442_9ACTN</name>
<dbReference type="Proteomes" id="UP001282474">
    <property type="component" value="Unassembled WGS sequence"/>
</dbReference>
<gene>
    <name evidence="2" type="ORF">PV383_44070</name>
</gene>
<evidence type="ECO:0000313" key="2">
    <source>
        <dbReference type="EMBL" id="MDX3044092.1"/>
    </source>
</evidence>